<protein>
    <submittedName>
        <fullName evidence="4">Short-chain dehydrogenase</fullName>
    </submittedName>
</protein>
<proteinExistence type="inferred from homology"/>
<dbReference type="PANTHER" id="PTHR24320">
    <property type="entry name" value="RETINOL DEHYDROGENASE"/>
    <property type="match status" value="1"/>
</dbReference>
<evidence type="ECO:0000313" key="5">
    <source>
        <dbReference type="Proteomes" id="UP000014071"/>
    </source>
</evidence>
<dbReference type="GeneID" id="24111844"/>
<sequence length="350" mass="38236">MASYTSIIREMIIPSSSSRPSSSKPHWDPNTSMPLLPDRIVIITGPTSGIGYETLRQLVLSSAHVYLFGRSLSRLEHTRSTLERECAEALASLPKTSSRYGATPGKMDLIQCDLSDLSSIKRAVEEFCQKESRVDLVFGNAGVMTGGKTAQGYEQMWGTNVLGHHALLRLLLPALRESSATRKSIQTGETRIILTASDTHRWVNKPIHLSLTDDASNPALGHIHLYGRSKLGNVYTTSHLSQISTRENWGLTVCSVHPGGVKSQLGSSNRLLTGFKNLFLVPATLGAVTQLWGGTGAAADKVSGKYLVPYARIGRESELARDEKVRADVWSWCEQQCVKHGLIAQDEVIA</sequence>
<keyword evidence="3" id="KW-0560">Oxidoreductase</keyword>
<dbReference type="InterPro" id="IPR036291">
    <property type="entry name" value="NAD(P)-bd_dom_sf"/>
</dbReference>
<reference evidence="5" key="1">
    <citation type="journal article" date="2013" name="Genome Announc.">
        <title>Draft genome sequence of the basidiomycetous yeast-like fungus Pseudozyma hubeiensis SY62, which produces an abundant amount of the biosurfactant mannosylerythritol lipids.</title>
        <authorList>
            <person name="Konishi M."/>
            <person name="Hatada Y."/>
            <person name="Horiuchi J."/>
        </authorList>
    </citation>
    <scope>NUCLEOTIDE SEQUENCE [LARGE SCALE GENOMIC DNA]</scope>
    <source>
        <strain evidence="5">SY62</strain>
    </source>
</reference>
<dbReference type="Gene3D" id="3.40.50.720">
    <property type="entry name" value="NAD(P)-binding Rossmann-like Domain"/>
    <property type="match status" value="1"/>
</dbReference>
<evidence type="ECO:0000313" key="4">
    <source>
        <dbReference type="EMBL" id="GAC98978.1"/>
    </source>
</evidence>
<keyword evidence="2" id="KW-0521">NADP</keyword>
<dbReference type="EMBL" id="DF238822">
    <property type="protein sequence ID" value="GAC98978.1"/>
    <property type="molecule type" value="Genomic_DNA"/>
</dbReference>
<dbReference type="eggNOG" id="KOG1208">
    <property type="taxonomic scope" value="Eukaryota"/>
</dbReference>
<gene>
    <name evidence="4" type="ORF">PHSY_006575</name>
</gene>
<dbReference type="SUPFAM" id="SSF51735">
    <property type="entry name" value="NAD(P)-binding Rossmann-fold domains"/>
    <property type="match status" value="1"/>
</dbReference>
<dbReference type="OrthoDB" id="191139at2759"/>
<dbReference type="STRING" id="1305764.R9PC38"/>
<dbReference type="RefSeq" id="XP_012192565.1">
    <property type="nucleotide sequence ID" value="XM_012337175.1"/>
</dbReference>
<evidence type="ECO:0000256" key="2">
    <source>
        <dbReference type="ARBA" id="ARBA00022857"/>
    </source>
</evidence>
<dbReference type="AlphaFoldDB" id="R9PC38"/>
<name>R9PC38_PSEHS</name>
<dbReference type="GO" id="GO:0016491">
    <property type="term" value="F:oxidoreductase activity"/>
    <property type="evidence" value="ECO:0007669"/>
    <property type="project" value="UniProtKB-KW"/>
</dbReference>
<dbReference type="Pfam" id="PF00106">
    <property type="entry name" value="adh_short"/>
    <property type="match status" value="1"/>
</dbReference>
<evidence type="ECO:0000256" key="1">
    <source>
        <dbReference type="ARBA" id="ARBA00006484"/>
    </source>
</evidence>
<dbReference type="InterPro" id="IPR002347">
    <property type="entry name" value="SDR_fam"/>
</dbReference>
<comment type="similarity">
    <text evidence="1">Belongs to the short-chain dehydrogenases/reductases (SDR) family.</text>
</comment>
<organism evidence="4 5">
    <name type="scientific">Pseudozyma hubeiensis (strain SY62)</name>
    <name type="common">Yeast</name>
    <dbReference type="NCBI Taxonomy" id="1305764"/>
    <lineage>
        <taxon>Eukaryota</taxon>
        <taxon>Fungi</taxon>
        <taxon>Dikarya</taxon>
        <taxon>Basidiomycota</taxon>
        <taxon>Ustilaginomycotina</taxon>
        <taxon>Ustilaginomycetes</taxon>
        <taxon>Ustilaginales</taxon>
        <taxon>Ustilaginaceae</taxon>
        <taxon>Pseudozyma</taxon>
    </lineage>
</organism>
<dbReference type="HOGENOM" id="CLU_010194_44_6_1"/>
<keyword evidence="5" id="KW-1185">Reference proteome</keyword>
<evidence type="ECO:0000256" key="3">
    <source>
        <dbReference type="ARBA" id="ARBA00023002"/>
    </source>
</evidence>
<accession>R9PC38</accession>
<dbReference type="PANTHER" id="PTHR24320:SF282">
    <property type="entry name" value="WW DOMAIN-CONTAINING OXIDOREDUCTASE"/>
    <property type="match status" value="1"/>
</dbReference>
<dbReference type="Proteomes" id="UP000014071">
    <property type="component" value="Unassembled WGS sequence"/>
</dbReference>